<reference evidence="1 2" key="1">
    <citation type="journal article" date="2015" name="Int. J. Syst. Evol. Microbiol.">
        <title>Amycolatopsis rhabdoformis sp. nov., an actinomycete isolated from a tropical forest soil.</title>
        <authorList>
            <person name="Souza W.R."/>
            <person name="Silva R.E."/>
            <person name="Goodfellow M."/>
            <person name="Busarakam K."/>
            <person name="Figueiro F.S."/>
            <person name="Ferreira D."/>
            <person name="Rodrigues-Filho E."/>
            <person name="Moraes L.A.B."/>
            <person name="Zucchi T.D."/>
        </authorList>
    </citation>
    <scope>NUCLEOTIDE SEQUENCE [LARGE SCALE GENOMIC DNA]</scope>
    <source>
        <strain evidence="1 2">NCIMB 14900</strain>
    </source>
</reference>
<sequence>MTAHVFRAGAPADLATLRSLRELPGRWMGRGFNLIARPDKHDNQPFFLQLSATQETLEFAPIGAPVPNRGSAQDDIFFRGVHYTQQISDAVTGGALHFETGQWIDVPATTAPTAPETVARLATIPHGDALLAQGQPLTVQGGPRIDPADSTPTTHATGQPVVGAPYLAPFTTTPLPPGIPAGAIANPNVVLTEAIKDQKITETVVLPLSTTDVIGGSAGGIQNIPFVVTNANATSMTAVFWIEKVSDPVLGEFLQLQYTQTVILNFLDIDWPHINVGTLVKQ</sequence>
<protein>
    <submittedName>
        <fullName evidence="1">Heme-binding protein</fullName>
    </submittedName>
</protein>
<proteinExistence type="predicted"/>
<gene>
    <name evidence="1" type="ORF">VSH64_30830</name>
</gene>
<accession>A0ABZ1HYH2</accession>
<organism evidence="1 2">
    <name type="scientific">Amycolatopsis rhabdoformis</name>
    <dbReference type="NCBI Taxonomy" id="1448059"/>
    <lineage>
        <taxon>Bacteria</taxon>
        <taxon>Bacillati</taxon>
        <taxon>Actinomycetota</taxon>
        <taxon>Actinomycetes</taxon>
        <taxon>Pseudonocardiales</taxon>
        <taxon>Pseudonocardiaceae</taxon>
        <taxon>Amycolatopsis</taxon>
    </lineage>
</organism>
<evidence type="ECO:0000313" key="2">
    <source>
        <dbReference type="Proteomes" id="UP001330812"/>
    </source>
</evidence>
<dbReference type="InterPro" id="IPR012674">
    <property type="entry name" value="Calycin"/>
</dbReference>
<dbReference type="InterPro" id="IPR047975">
    <property type="entry name" value="Heme_bind_FMP"/>
</dbReference>
<dbReference type="NCBIfam" id="NF040572">
    <property type="entry name" value="heme_bind_FMP"/>
    <property type="match status" value="1"/>
</dbReference>
<dbReference type="Gene3D" id="2.40.128.20">
    <property type="match status" value="1"/>
</dbReference>
<keyword evidence="2" id="KW-1185">Reference proteome</keyword>
<dbReference type="Proteomes" id="UP001330812">
    <property type="component" value="Chromosome"/>
</dbReference>
<dbReference type="EMBL" id="CP142149">
    <property type="protein sequence ID" value="WSE27247.1"/>
    <property type="molecule type" value="Genomic_DNA"/>
</dbReference>
<dbReference type="RefSeq" id="WP_326566258.1">
    <property type="nucleotide sequence ID" value="NZ_CP142149.1"/>
</dbReference>
<name>A0ABZ1HYH2_9PSEU</name>
<evidence type="ECO:0000313" key="1">
    <source>
        <dbReference type="EMBL" id="WSE27247.1"/>
    </source>
</evidence>